<dbReference type="InterPro" id="IPR040557">
    <property type="entry name" value="VIP1_N"/>
</dbReference>
<dbReference type="SUPFAM" id="SSF53254">
    <property type="entry name" value="Phosphoglycerate mutase-like"/>
    <property type="match status" value="1"/>
</dbReference>
<sequence>MPSSMWKPFFRSGSSSSMAQSPPNSSPSPLGQQQPITATSAGRNDDSAAESATPTESVDSDSSSPAQTPTGPLSASARSEWSRSRQSSITPRSTPLYGPSSSISLGRGMQEMNLGAAALPYPTSTSPPQQADTSTQSFGTDRSKNDGTENTSYDEEGPVELLIEMGQPSPSSAHPAQNWNNSFSRASSMPAAHAEQSAYGALALLRNRDRERSADSRGSEGSRGRERSSTGGTDRDVDINAKPVALLGIAAMDRKARSKPMQNILNRLMAHKDVDIQIVMFGDKTLIDEPPESWPVCDILISFFSSGFPINKAIAYVDLRKPICVNDLRCQKVLWDRRTVLAILDKCGVPTPRRLEVDRDTGPVFEREIREDLKKRLGVSFKARPTGHQVRLKDEDTIIVDGKEMKKPFVEKPVSGEDHNIHIYFSKKQGGGGRRLFRKVGNKSSEYDPTLVEPRQEGSYIYEEFLAVDNAEDIKVYTIGPYFVHAETRKSPVVDGVVKRNPDGKEIRYITKLSTEEVKIATSISKAFKQNICGFDLLRVAGKSYVIDVNGWSFVKGNDYYYDRCAEILGKFCKAHARTQLFPSAMSISGSGLGLAAGASGPRPTSSASSIHHFGSPGVQHDGGAAVSGAATSGSGNPGEKEPSRWEMKTNVTVFRHGDRTPKQKLKRSFKVKEPWTAPLLALLQGRREEIILRTELELVSDAAAEALKLPGANKKDLELVIEIIDLKKSFEGTKVQIKPSFQKDREDGELEKVQLIIKWGGEFSHAAKYQAKDYGLAMRKDMLIMNEAALRNTTVYTSSERRVTASAELFTSSFLSDPNQTDAESLNMTIDRALLDDSNAAKELMDKVKKRLKASLRPDSEAPAEKPDFWPEDMEQPAQLGSKVSLLIKKLSKFVSLNYERLEVDKIQRKWCTHETPALFRERWEKLFSDFEDSPYDPSRFSELYDMLSHDGLHNRPFLLAVFADPEAEPSKAHDDLHELYNQAHMLYGYICPREYGVTPEEKERIGLLTSLPLLQSITENLRAAQESNGMCAFYFTKESHIHTLLNLVLASDLPITMERMPPLDYFSSITFEVYERTSRNPSRHTTPSITQSPRLALMHPNPAISDTASITSEQTGFTHSSSIRATPERSLIISVSEGAHSSNILSMKLDARHALVPQRPRHLTSHVEYEEAMLKLEAHAKREERIECDRRLIEGQTVFRGVPVPDRETMRVKPRSNSVGSSVRSSQGFGRSH</sequence>
<evidence type="ECO:0000256" key="2">
    <source>
        <dbReference type="ARBA" id="ARBA00022490"/>
    </source>
</evidence>
<dbReference type="Gene3D" id="3.40.50.1240">
    <property type="entry name" value="Phosphoglycerate mutase-like"/>
    <property type="match status" value="1"/>
</dbReference>
<reference evidence="15" key="1">
    <citation type="submission" date="2016-04" db="EMBL/GenBank/DDBJ databases">
        <authorList>
            <person name="Nguyen H.D."/>
            <person name="Kesanakurti P."/>
            <person name="Cullis J."/>
            <person name="Levesque C.A."/>
            <person name="Hambleton S."/>
        </authorList>
    </citation>
    <scope>NUCLEOTIDE SEQUENCE</scope>
    <source>
        <strain evidence="15">DAOMC 238032</strain>
    </source>
</reference>
<evidence type="ECO:0000313" key="16">
    <source>
        <dbReference type="Proteomes" id="UP000077671"/>
    </source>
</evidence>
<dbReference type="Proteomes" id="UP000077671">
    <property type="component" value="Unassembled WGS sequence"/>
</dbReference>
<evidence type="ECO:0000256" key="7">
    <source>
        <dbReference type="ARBA" id="ARBA00022840"/>
    </source>
</evidence>
<evidence type="ECO:0000256" key="10">
    <source>
        <dbReference type="RuleBase" id="RU365032"/>
    </source>
</evidence>
<keyword evidence="4 10" id="KW-0808">Transferase</keyword>
<evidence type="ECO:0000256" key="4">
    <source>
        <dbReference type="ARBA" id="ARBA00022679"/>
    </source>
</evidence>
<dbReference type="GO" id="GO:0005829">
    <property type="term" value="C:cytosol"/>
    <property type="evidence" value="ECO:0007669"/>
    <property type="project" value="TreeGrafter"/>
</dbReference>
<dbReference type="GO" id="GO:0032958">
    <property type="term" value="P:inositol phosphate biosynthetic process"/>
    <property type="evidence" value="ECO:0007669"/>
    <property type="project" value="TreeGrafter"/>
</dbReference>
<evidence type="ECO:0000256" key="11">
    <source>
        <dbReference type="SAM" id="MobiDB-lite"/>
    </source>
</evidence>
<dbReference type="EMBL" id="CAJHJG010003393">
    <property type="protein sequence ID" value="CAD6931249.1"/>
    <property type="molecule type" value="Genomic_DNA"/>
</dbReference>
<feature type="region of interest" description="Disordered" evidence="11">
    <location>
        <begin position="1208"/>
        <end position="1235"/>
    </location>
</feature>
<name>A0A177UH48_9BASI</name>
<dbReference type="PANTHER" id="PTHR12750:SF9">
    <property type="entry name" value="INOSITOL HEXAKISPHOSPHATE AND DIPHOSPHOINOSITOL-PENTAKISPHOSPHATE KINASE"/>
    <property type="match status" value="1"/>
</dbReference>
<proteinExistence type="inferred from homology"/>
<gene>
    <name evidence="15" type="ORF">A4X03_0g2147</name>
    <name evidence="14" type="ORF">JKIAZH3_G5566</name>
</gene>
<accession>A0A177UH48</accession>
<keyword evidence="7 10" id="KW-0067">ATP-binding</keyword>
<comment type="catalytic activity">
    <reaction evidence="8">
        <text>5-diphospho-1D-myo-inositol 1,2,3,4,6-pentakisphosphate + ATP + H(+) = 1,5-bis(diphospho)-1D-myo-inositol 2,3,4,6-tetrakisphosphate + ADP</text>
        <dbReference type="Rhea" id="RHEA:10276"/>
        <dbReference type="ChEBI" id="CHEBI:15378"/>
        <dbReference type="ChEBI" id="CHEBI:30616"/>
        <dbReference type="ChEBI" id="CHEBI:58628"/>
        <dbReference type="ChEBI" id="CHEBI:77983"/>
        <dbReference type="ChEBI" id="CHEBI:456216"/>
        <dbReference type="EC" id="2.7.4.24"/>
    </reaction>
    <physiologicalReaction direction="left-to-right" evidence="8">
        <dbReference type="Rhea" id="RHEA:10277"/>
    </physiologicalReaction>
</comment>
<dbReference type="GO" id="GO:0033857">
    <property type="term" value="F:5-diphosphoinositol pentakisphosphate 1-kinase activity"/>
    <property type="evidence" value="ECO:0007669"/>
    <property type="project" value="TreeGrafter"/>
</dbReference>
<dbReference type="FunFam" id="3.30.470.20:FF:000036">
    <property type="entry name" value="Inositol hexakisphosphate and diphosphoinositol-pentakisphosphate kinase"/>
    <property type="match status" value="1"/>
</dbReference>
<feature type="compositionally biased region" description="Polar residues" evidence="11">
    <location>
        <begin position="89"/>
        <end position="104"/>
    </location>
</feature>
<evidence type="ECO:0000259" key="13">
    <source>
        <dbReference type="Pfam" id="PF18086"/>
    </source>
</evidence>
<keyword evidence="3" id="KW-0597">Phosphoprotein</keyword>
<feature type="region of interest" description="Disordered" evidence="11">
    <location>
        <begin position="1"/>
        <end position="237"/>
    </location>
</feature>
<keyword evidence="2 10" id="KW-0963">Cytoplasm</keyword>
<dbReference type="GO" id="GO:0005856">
    <property type="term" value="C:cytoskeleton"/>
    <property type="evidence" value="ECO:0007669"/>
    <property type="project" value="UniProtKB-SubCell"/>
</dbReference>
<reference evidence="14" key="3">
    <citation type="submission" date="2020-10" db="EMBL/GenBank/DDBJ databases">
        <authorList>
            <person name="Sedaghatjoo S."/>
        </authorList>
    </citation>
    <scope>NUCLEOTIDE SEQUENCE</scope>
    <source>
        <strain evidence="14">AZH3</strain>
    </source>
</reference>
<feature type="compositionally biased region" description="Polar residues" evidence="11">
    <location>
        <begin position="122"/>
        <end position="140"/>
    </location>
</feature>
<evidence type="ECO:0000256" key="8">
    <source>
        <dbReference type="ARBA" id="ARBA00033696"/>
    </source>
</evidence>
<evidence type="ECO:0000256" key="5">
    <source>
        <dbReference type="ARBA" id="ARBA00022741"/>
    </source>
</evidence>
<comment type="catalytic activity">
    <reaction evidence="9">
        <text>1D-myo-inositol hexakisphosphate + ATP = 1-diphospho-1D-myo-inositol 2,3,4,5,6-pentakisphosphate + ADP</text>
        <dbReference type="Rhea" id="RHEA:37459"/>
        <dbReference type="ChEBI" id="CHEBI:30616"/>
        <dbReference type="ChEBI" id="CHEBI:58130"/>
        <dbReference type="ChEBI" id="CHEBI:74946"/>
        <dbReference type="ChEBI" id="CHEBI:456216"/>
        <dbReference type="EC" id="2.7.4.24"/>
    </reaction>
    <physiologicalReaction direction="left-to-right" evidence="9">
        <dbReference type="Rhea" id="RHEA:37460"/>
    </physiologicalReaction>
</comment>
<protein>
    <recommendedName>
        <fullName evidence="10">Inositol hexakisphosphate and diphosphoinositol-pentakisphosphate kinase</fullName>
        <ecNumber evidence="10">2.7.4.24</ecNumber>
    </recommendedName>
</protein>
<keyword evidence="17" id="KW-1185">Reference proteome</keyword>
<dbReference type="GO" id="GO:0000828">
    <property type="term" value="F:inositol hexakisphosphate kinase activity"/>
    <property type="evidence" value="ECO:0007669"/>
    <property type="project" value="UniProtKB-ARBA"/>
</dbReference>
<feature type="compositionally biased region" description="Polar residues" evidence="11">
    <location>
        <begin position="168"/>
        <end position="187"/>
    </location>
</feature>
<comment type="caution">
    <text evidence="15">The sequence shown here is derived from an EMBL/GenBank/DDBJ whole genome shotgun (WGS) entry which is preliminary data.</text>
</comment>
<dbReference type="SUPFAM" id="SSF56059">
    <property type="entry name" value="Glutathione synthetase ATP-binding domain-like"/>
    <property type="match status" value="1"/>
</dbReference>
<feature type="compositionally biased region" description="Low complexity" evidence="11">
    <location>
        <begin position="74"/>
        <end position="88"/>
    </location>
</feature>
<evidence type="ECO:0000259" key="12">
    <source>
        <dbReference type="Pfam" id="PF08443"/>
    </source>
</evidence>
<evidence type="ECO:0000256" key="3">
    <source>
        <dbReference type="ARBA" id="ARBA00022553"/>
    </source>
</evidence>
<feature type="compositionally biased region" description="Low complexity" evidence="11">
    <location>
        <begin position="623"/>
        <end position="635"/>
    </location>
</feature>
<evidence type="ECO:0000313" key="17">
    <source>
        <dbReference type="Proteomes" id="UP000836402"/>
    </source>
</evidence>
<feature type="domain" description="ATP-grasp fold RimK-type" evidence="12">
    <location>
        <begin position="460"/>
        <end position="552"/>
    </location>
</feature>
<organism evidence="15 16">
    <name type="scientific">Tilletia caries</name>
    <name type="common">wheat bunt fungus</name>
    <dbReference type="NCBI Taxonomy" id="13290"/>
    <lineage>
        <taxon>Eukaryota</taxon>
        <taxon>Fungi</taxon>
        <taxon>Dikarya</taxon>
        <taxon>Basidiomycota</taxon>
        <taxon>Ustilaginomycotina</taxon>
        <taxon>Exobasidiomycetes</taxon>
        <taxon>Tilletiales</taxon>
        <taxon>Tilletiaceae</taxon>
        <taxon>Tilletia</taxon>
    </lineage>
</organism>
<feature type="compositionally biased region" description="Low complexity" evidence="11">
    <location>
        <begin position="1217"/>
        <end position="1235"/>
    </location>
</feature>
<evidence type="ECO:0000256" key="6">
    <source>
        <dbReference type="ARBA" id="ARBA00022777"/>
    </source>
</evidence>
<dbReference type="Proteomes" id="UP000836402">
    <property type="component" value="Unassembled WGS sequence"/>
</dbReference>
<feature type="compositionally biased region" description="Low complexity" evidence="11">
    <location>
        <begin position="12"/>
        <end position="35"/>
    </location>
</feature>
<dbReference type="PANTHER" id="PTHR12750">
    <property type="entry name" value="DIPHOSPHOINOSITOL PENTAKISPHOSPHATE KINASE"/>
    <property type="match status" value="1"/>
</dbReference>
<feature type="domain" description="VIP1 N-terminal" evidence="13">
    <location>
        <begin position="247"/>
        <end position="336"/>
    </location>
</feature>
<dbReference type="InterPro" id="IPR037446">
    <property type="entry name" value="His_Pase_VIP1"/>
</dbReference>
<keyword evidence="6 10" id="KW-0418">Kinase</keyword>
<evidence type="ECO:0000256" key="1">
    <source>
        <dbReference type="ARBA" id="ARBA00005609"/>
    </source>
</evidence>
<evidence type="ECO:0000313" key="15">
    <source>
        <dbReference type="EMBL" id="KAE8262827.1"/>
    </source>
</evidence>
<evidence type="ECO:0000313" key="14">
    <source>
        <dbReference type="EMBL" id="CAD6931249.1"/>
    </source>
</evidence>
<dbReference type="GO" id="GO:0006020">
    <property type="term" value="P:inositol metabolic process"/>
    <property type="evidence" value="ECO:0007669"/>
    <property type="project" value="TreeGrafter"/>
</dbReference>
<dbReference type="EMBL" id="LWDD02000197">
    <property type="protein sequence ID" value="KAE8262827.1"/>
    <property type="molecule type" value="Genomic_DNA"/>
</dbReference>
<dbReference type="InterPro" id="IPR000560">
    <property type="entry name" value="His_Pase_clade-2"/>
</dbReference>
<reference evidence="15" key="2">
    <citation type="journal article" date="2019" name="IMA Fungus">
        <title>Genome sequencing and comparison of five Tilletia species to identify candidate genes for the detection of regulated species infecting wheat.</title>
        <authorList>
            <person name="Nguyen H.D.T."/>
            <person name="Sultana T."/>
            <person name="Kesanakurti P."/>
            <person name="Hambleton S."/>
        </authorList>
    </citation>
    <scope>NUCLEOTIDE SEQUENCE</scope>
    <source>
        <strain evidence="15">DAOMC 238032</strain>
    </source>
</reference>
<dbReference type="Pfam" id="PF18086">
    <property type="entry name" value="PPIP5K2_N"/>
    <property type="match status" value="1"/>
</dbReference>
<dbReference type="AlphaFoldDB" id="A0A177UH48"/>
<comment type="function">
    <text evidence="10">Bifunctional inositol kinase that acts in concert with the IP6K kinases to synthesize the diphosphate group-containing inositol pyrophosphates diphosphoinositol pentakisphosphate, PP-InsP5, and bis-diphosphoinositol tetrakisphosphate, (PP)2-InsP4. PP-InsP5 and (PP)2-InsP4, also respectively called InsP7 and InsP8, may regulate a variety of cellular processes, including apoptosis, vesicle trafficking, cytoskeletal dynamics, and exocytosis. Phosphorylates inositol hexakisphosphate (InsP6).</text>
</comment>
<dbReference type="Pfam" id="PF08443">
    <property type="entry name" value="RimK"/>
    <property type="match status" value="1"/>
</dbReference>
<feature type="compositionally biased region" description="Basic and acidic residues" evidence="11">
    <location>
        <begin position="206"/>
        <end position="237"/>
    </location>
</feature>
<comment type="subcellular location">
    <subcellularLocation>
        <location evidence="10">Cytoplasm</location>
        <location evidence="10">Cytoskeleton</location>
    </subcellularLocation>
</comment>
<dbReference type="Gene3D" id="3.30.470.20">
    <property type="entry name" value="ATP-grasp fold, B domain"/>
    <property type="match status" value="1"/>
</dbReference>
<dbReference type="Pfam" id="PF00328">
    <property type="entry name" value="His_Phos_2"/>
    <property type="match status" value="1"/>
</dbReference>
<dbReference type="InterPro" id="IPR029033">
    <property type="entry name" value="His_PPase_superfam"/>
</dbReference>
<dbReference type="GO" id="GO:0005524">
    <property type="term" value="F:ATP binding"/>
    <property type="evidence" value="ECO:0007669"/>
    <property type="project" value="UniProtKB-KW"/>
</dbReference>
<keyword evidence="5 10" id="KW-0547">Nucleotide-binding</keyword>
<dbReference type="InterPro" id="IPR013651">
    <property type="entry name" value="ATP-grasp_RimK-type"/>
</dbReference>
<dbReference type="Gene3D" id="3.40.50.11950">
    <property type="match status" value="1"/>
</dbReference>
<feature type="region of interest" description="Disordered" evidence="11">
    <location>
        <begin position="622"/>
        <end position="646"/>
    </location>
</feature>
<feature type="compositionally biased region" description="Polar residues" evidence="11">
    <location>
        <begin position="50"/>
        <end position="73"/>
    </location>
</feature>
<evidence type="ECO:0000256" key="9">
    <source>
        <dbReference type="ARBA" id="ARBA00034629"/>
    </source>
</evidence>
<dbReference type="EC" id="2.7.4.24" evidence="10"/>
<comment type="similarity">
    <text evidence="1 10">Belongs to the histidine acid phosphatase family. VIP1 subfamily.</text>
</comment>